<keyword evidence="10" id="KW-0718">Serine biosynthesis</keyword>
<comment type="cofactor">
    <cofactor evidence="1">
        <name>Mg(2+)</name>
        <dbReference type="ChEBI" id="CHEBI:18420"/>
    </cofactor>
</comment>
<dbReference type="NCBIfam" id="TIGR00338">
    <property type="entry name" value="serB"/>
    <property type="match status" value="1"/>
</dbReference>
<dbReference type="UniPathway" id="UPA00135">
    <property type="reaction ID" value="UER00198"/>
</dbReference>
<comment type="similarity">
    <text evidence="3">Belongs to the HAD-like hydrolase superfamily. SerB family.</text>
</comment>
<comment type="pathway">
    <text evidence="2">Amino-acid biosynthesis; L-serine biosynthesis; L-serine from 3-phospho-D-glycerate: step 3/3.</text>
</comment>
<dbReference type="SFLD" id="SFLDS00003">
    <property type="entry name" value="Haloacid_Dehalogenase"/>
    <property type="match status" value="1"/>
</dbReference>
<dbReference type="GO" id="GO:0005737">
    <property type="term" value="C:cytoplasm"/>
    <property type="evidence" value="ECO:0007669"/>
    <property type="project" value="TreeGrafter"/>
</dbReference>
<comment type="catalytic activity">
    <reaction evidence="12">
        <text>O-phospho-L-serine + H2O = L-serine + phosphate</text>
        <dbReference type="Rhea" id="RHEA:21208"/>
        <dbReference type="ChEBI" id="CHEBI:15377"/>
        <dbReference type="ChEBI" id="CHEBI:33384"/>
        <dbReference type="ChEBI" id="CHEBI:43474"/>
        <dbReference type="ChEBI" id="CHEBI:57524"/>
        <dbReference type="EC" id="3.1.3.3"/>
    </reaction>
</comment>
<evidence type="ECO:0000256" key="10">
    <source>
        <dbReference type="ARBA" id="ARBA00023299"/>
    </source>
</evidence>
<dbReference type="SFLD" id="SFLDF00029">
    <property type="entry name" value="phosphoserine_phosphatase"/>
    <property type="match status" value="1"/>
</dbReference>
<keyword evidence="16" id="KW-1185">Reference proteome</keyword>
<accession>A0A4Y8RKN3</accession>
<dbReference type="PANTHER" id="PTHR43344">
    <property type="entry name" value="PHOSPHOSERINE PHOSPHATASE"/>
    <property type="match status" value="1"/>
</dbReference>
<dbReference type="SFLD" id="SFLDG01137">
    <property type="entry name" value="C1.6.1:_Phosphoserine_Phosphat"/>
    <property type="match status" value="1"/>
</dbReference>
<protein>
    <recommendedName>
        <fullName evidence="5">Phosphoserine phosphatase</fullName>
        <ecNumber evidence="4">3.1.3.3</ecNumber>
    </recommendedName>
    <alternativeName>
        <fullName evidence="11">O-phosphoserine phosphohydrolase</fullName>
    </alternativeName>
</protein>
<evidence type="ECO:0000256" key="5">
    <source>
        <dbReference type="ARBA" id="ARBA00015196"/>
    </source>
</evidence>
<dbReference type="OrthoDB" id="9792539at2"/>
<dbReference type="Gene3D" id="3.40.50.1000">
    <property type="entry name" value="HAD superfamily/HAD-like"/>
    <property type="match status" value="1"/>
</dbReference>
<dbReference type="GO" id="GO:0006564">
    <property type="term" value="P:L-serine biosynthetic process"/>
    <property type="evidence" value="ECO:0007669"/>
    <property type="project" value="UniProtKB-KW"/>
</dbReference>
<evidence type="ECO:0000256" key="9">
    <source>
        <dbReference type="ARBA" id="ARBA00022842"/>
    </source>
</evidence>
<evidence type="ECO:0000256" key="1">
    <source>
        <dbReference type="ARBA" id="ARBA00001946"/>
    </source>
</evidence>
<evidence type="ECO:0000256" key="11">
    <source>
        <dbReference type="ARBA" id="ARBA00031693"/>
    </source>
</evidence>
<evidence type="ECO:0000313" key="15">
    <source>
        <dbReference type="EMBL" id="TFF22820.1"/>
    </source>
</evidence>
<evidence type="ECO:0000256" key="6">
    <source>
        <dbReference type="ARBA" id="ARBA00022605"/>
    </source>
</evidence>
<sequence>MHVATLIAHPAGPHLSEEAIGAVADRLGVSAHAAEWLAEGIAADLPLGDAPTAAAVDAAREAAGGYGLDLVVQEAGGRRKRFLIADMDSTMIEQECIDELAAEIGIKDQIAAITARAMNGEIAFEPALRERVGLLRGLAESVVDKVIAERIRFAGGGKTLVATMRAHGAHTALVSGGFTVFTGPIGTALGFHESRANRLIAKDGKLTGEVGEPILGAEAKVSALREISAEKGLSPADVIAVGDGANDLPMLQIAGTGVALHAKPKVAANAPHRVDRGDLTALLYIQGYRRQDFTG</sequence>
<evidence type="ECO:0000256" key="7">
    <source>
        <dbReference type="ARBA" id="ARBA00022723"/>
    </source>
</evidence>
<dbReference type="SFLD" id="SFLDG01136">
    <property type="entry name" value="C1.6:_Phosphoserine_Phosphatas"/>
    <property type="match status" value="1"/>
</dbReference>
<dbReference type="EMBL" id="SOZD01000003">
    <property type="protein sequence ID" value="TFF22820.1"/>
    <property type="molecule type" value="Genomic_DNA"/>
</dbReference>
<dbReference type="NCBIfam" id="TIGR01488">
    <property type="entry name" value="HAD-SF-IB"/>
    <property type="match status" value="1"/>
</dbReference>
<keyword evidence="8 15" id="KW-0378">Hydrolase</keyword>
<keyword evidence="7" id="KW-0479">Metal-binding</keyword>
<dbReference type="GO" id="GO:0000287">
    <property type="term" value="F:magnesium ion binding"/>
    <property type="evidence" value="ECO:0007669"/>
    <property type="project" value="TreeGrafter"/>
</dbReference>
<evidence type="ECO:0000256" key="4">
    <source>
        <dbReference type="ARBA" id="ARBA00012640"/>
    </source>
</evidence>
<dbReference type="AlphaFoldDB" id="A0A4Y8RKN3"/>
<evidence type="ECO:0000256" key="2">
    <source>
        <dbReference type="ARBA" id="ARBA00005135"/>
    </source>
</evidence>
<organism evidence="15 16">
    <name type="scientific">Jiella endophytica</name>
    <dbReference type="NCBI Taxonomy" id="2558362"/>
    <lineage>
        <taxon>Bacteria</taxon>
        <taxon>Pseudomonadati</taxon>
        <taxon>Pseudomonadota</taxon>
        <taxon>Alphaproteobacteria</taxon>
        <taxon>Hyphomicrobiales</taxon>
        <taxon>Aurantimonadaceae</taxon>
        <taxon>Jiella</taxon>
    </lineage>
</organism>
<name>A0A4Y8RKN3_9HYPH</name>
<dbReference type="PANTHER" id="PTHR43344:SF2">
    <property type="entry name" value="PHOSPHOSERINE PHOSPHATASE"/>
    <property type="match status" value="1"/>
</dbReference>
<evidence type="ECO:0000313" key="16">
    <source>
        <dbReference type="Proteomes" id="UP000298179"/>
    </source>
</evidence>
<evidence type="ECO:0000256" key="3">
    <source>
        <dbReference type="ARBA" id="ARBA00009184"/>
    </source>
</evidence>
<evidence type="ECO:0000256" key="13">
    <source>
        <dbReference type="ARBA" id="ARBA00048523"/>
    </source>
</evidence>
<dbReference type="GO" id="GO:0036424">
    <property type="term" value="F:L-phosphoserine phosphatase activity"/>
    <property type="evidence" value="ECO:0007669"/>
    <property type="project" value="InterPro"/>
</dbReference>
<dbReference type="Proteomes" id="UP000298179">
    <property type="component" value="Unassembled WGS sequence"/>
</dbReference>
<proteinExistence type="inferred from homology"/>
<keyword evidence="9" id="KW-0460">Magnesium</keyword>
<dbReference type="SUPFAM" id="SSF56784">
    <property type="entry name" value="HAD-like"/>
    <property type="match status" value="1"/>
</dbReference>
<feature type="active site" description="Nucleophile" evidence="14">
    <location>
        <position position="86"/>
    </location>
</feature>
<dbReference type="InterPro" id="IPR050582">
    <property type="entry name" value="HAD-like_SerB"/>
</dbReference>
<dbReference type="InterPro" id="IPR036412">
    <property type="entry name" value="HAD-like_sf"/>
</dbReference>
<comment type="caution">
    <text evidence="15">The sequence shown here is derived from an EMBL/GenBank/DDBJ whole genome shotgun (WGS) entry which is preliminary data.</text>
</comment>
<gene>
    <name evidence="15" type="primary">serB</name>
    <name evidence="15" type="ORF">E3C22_10150</name>
</gene>
<dbReference type="InterPro" id="IPR004469">
    <property type="entry name" value="PSP"/>
</dbReference>
<evidence type="ECO:0000256" key="8">
    <source>
        <dbReference type="ARBA" id="ARBA00022801"/>
    </source>
</evidence>
<evidence type="ECO:0000256" key="12">
    <source>
        <dbReference type="ARBA" id="ARBA00048138"/>
    </source>
</evidence>
<evidence type="ECO:0000256" key="14">
    <source>
        <dbReference type="PIRSR" id="PIRSR604469-1"/>
    </source>
</evidence>
<dbReference type="EC" id="3.1.3.3" evidence="4"/>
<reference evidence="15 16" key="1">
    <citation type="submission" date="2019-03" db="EMBL/GenBank/DDBJ databases">
        <title>Jiella endophytica sp. nov., a novel endophytic bacterium isolated from root of Ficus microcarpa Linn. f.</title>
        <authorList>
            <person name="Tuo L."/>
        </authorList>
    </citation>
    <scope>NUCLEOTIDE SEQUENCE [LARGE SCALE GENOMIC DNA]</scope>
    <source>
        <strain evidence="15 16">CBS5Q-3</strain>
    </source>
</reference>
<dbReference type="InterPro" id="IPR023214">
    <property type="entry name" value="HAD_sf"/>
</dbReference>
<dbReference type="CDD" id="cd07500">
    <property type="entry name" value="HAD_PSP"/>
    <property type="match status" value="1"/>
</dbReference>
<dbReference type="RefSeq" id="WP_134761922.1">
    <property type="nucleotide sequence ID" value="NZ_SOZD01000003.1"/>
</dbReference>
<dbReference type="Pfam" id="PF12710">
    <property type="entry name" value="HAD"/>
    <property type="match status" value="1"/>
</dbReference>
<comment type="catalytic activity">
    <reaction evidence="13">
        <text>O-phospho-D-serine + H2O = D-serine + phosphate</text>
        <dbReference type="Rhea" id="RHEA:24873"/>
        <dbReference type="ChEBI" id="CHEBI:15377"/>
        <dbReference type="ChEBI" id="CHEBI:35247"/>
        <dbReference type="ChEBI" id="CHEBI:43474"/>
        <dbReference type="ChEBI" id="CHEBI:58680"/>
        <dbReference type="EC" id="3.1.3.3"/>
    </reaction>
</comment>
<keyword evidence="6" id="KW-0028">Amino-acid biosynthesis</keyword>
<feature type="active site" description="Proton donor" evidence="14">
    <location>
        <position position="88"/>
    </location>
</feature>